<evidence type="ECO:0000259" key="9">
    <source>
        <dbReference type="PROSITE" id="PS50929"/>
    </source>
</evidence>
<feature type="transmembrane region" description="Helical" evidence="7">
    <location>
        <begin position="70"/>
        <end position="96"/>
    </location>
</feature>
<feature type="domain" description="ABC transmembrane type-1" evidence="9">
    <location>
        <begin position="67"/>
        <end position="312"/>
    </location>
</feature>
<dbReference type="GO" id="GO:0005886">
    <property type="term" value="C:plasma membrane"/>
    <property type="evidence" value="ECO:0007669"/>
    <property type="project" value="UniProtKB-SubCell"/>
</dbReference>
<dbReference type="InterPro" id="IPR017871">
    <property type="entry name" value="ABC_transporter-like_CS"/>
</dbReference>
<proteinExistence type="predicted"/>
<evidence type="ECO:0000259" key="8">
    <source>
        <dbReference type="PROSITE" id="PS50893"/>
    </source>
</evidence>
<dbReference type="InterPro" id="IPR027417">
    <property type="entry name" value="P-loop_NTPase"/>
</dbReference>
<dbReference type="InterPro" id="IPR039421">
    <property type="entry name" value="Type_1_exporter"/>
</dbReference>
<dbReference type="SUPFAM" id="SSF52540">
    <property type="entry name" value="P-loop containing nucleoside triphosphate hydrolases"/>
    <property type="match status" value="1"/>
</dbReference>
<dbReference type="PROSITE" id="PS00211">
    <property type="entry name" value="ABC_TRANSPORTER_1"/>
    <property type="match status" value="1"/>
</dbReference>
<name>Q30V20_OLEA2</name>
<dbReference type="EC" id="3.6.3.44" evidence="10"/>
<evidence type="ECO:0000256" key="6">
    <source>
        <dbReference type="ARBA" id="ARBA00023136"/>
    </source>
</evidence>
<evidence type="ECO:0000256" key="2">
    <source>
        <dbReference type="ARBA" id="ARBA00022692"/>
    </source>
</evidence>
<dbReference type="PROSITE" id="PS50929">
    <property type="entry name" value="ABC_TM1F"/>
    <property type="match status" value="1"/>
</dbReference>
<dbReference type="SUPFAM" id="SSF90123">
    <property type="entry name" value="ABC transporter transmembrane region"/>
    <property type="match status" value="1"/>
</dbReference>
<keyword evidence="2 7" id="KW-0812">Transmembrane</keyword>
<dbReference type="PROSITE" id="PS50893">
    <property type="entry name" value="ABC_TRANSPORTER_2"/>
    <property type="match status" value="1"/>
</dbReference>
<evidence type="ECO:0000313" key="11">
    <source>
        <dbReference type="Proteomes" id="UP000002710"/>
    </source>
</evidence>
<dbReference type="Proteomes" id="UP000002710">
    <property type="component" value="Chromosome"/>
</dbReference>
<dbReference type="InterPro" id="IPR036640">
    <property type="entry name" value="ABC1_TM_sf"/>
</dbReference>
<feature type="transmembrane region" description="Helical" evidence="7">
    <location>
        <begin position="24"/>
        <end position="49"/>
    </location>
</feature>
<dbReference type="PANTHER" id="PTHR24221">
    <property type="entry name" value="ATP-BINDING CASSETTE SUB-FAMILY B"/>
    <property type="match status" value="1"/>
</dbReference>
<comment type="subcellular location">
    <subcellularLocation>
        <location evidence="1">Cell membrane</location>
        <topology evidence="1">Multi-pass membrane protein</topology>
    </subcellularLocation>
</comment>
<dbReference type="Gene3D" id="1.20.1560.10">
    <property type="entry name" value="ABC transporter type 1, transmembrane domain"/>
    <property type="match status" value="1"/>
</dbReference>
<sequence length="603" mass="65096">MLHSTLDVLRSILHLLPAGLRRRFWIIAAGMGLVSVVEMLFIACVALFASASTAPESILGSERLAPLRHAAGAAFPASATELLIILSCVMLLLVLAKNAGAWMLTQASSTFCARVDATVGEMLLQRFLRRQYLWHLGRHSADLVTLLTWRREVGSALTFQAMQGMNELLVAAVSVLTLIAWAPLASAIIMAVLTLAAVIVLRVVRPGIDRHAQRWTRFDMAANKAATTALHGIKDIKASGRGQAFFDAYRRNVRTAADADAVTRVLGTSPQWLLETAGIFALCGVTLYLTLGAGADAAEITGTLALLGVAAWRALPAVNRLLIRVANIRRALPQTLRIIDVLQSPFAADQQGNDELPPLRGAITFSNVSFCYGENGRPALDNISPVFRAGTMTGIVGASGAGKSTIADMLTGLLPVQQGSITMDDTPLTPRTMACWRSRVGYVGQKPYIIDGTLAENIAFVPQGGSFDRQRVLECCRMAGMDFVRHLPQQEDTPIGERGARLSGGQAQRVALARALYGRPQVLVLDEATSALDKGSEDIIRHTIRSLAHNYTVIVIAHRLSTIEDCDSLIWLDNGTVRMQGPAAQVLPQYRQFLALAAQRAQN</sequence>
<protein>
    <submittedName>
        <fullName evidence="10">Xenobiotic-transporting ATPase</fullName>
        <ecNumber evidence="10">3.6.3.44</ecNumber>
    </submittedName>
</protein>
<dbReference type="GO" id="GO:0140359">
    <property type="term" value="F:ABC-type transporter activity"/>
    <property type="evidence" value="ECO:0007669"/>
    <property type="project" value="InterPro"/>
</dbReference>
<dbReference type="Pfam" id="PF00005">
    <property type="entry name" value="ABC_tran"/>
    <property type="match status" value="1"/>
</dbReference>
<keyword evidence="10" id="KW-0378">Hydrolase</keyword>
<keyword evidence="4" id="KW-0067">ATP-binding</keyword>
<dbReference type="KEGG" id="dde:Dde_3683"/>
<organism evidence="10 11">
    <name type="scientific">Oleidesulfovibrio alaskensis (strain ATCC BAA-1058 / DSM 17464 / G20)</name>
    <name type="common">Desulfovibrio alaskensis</name>
    <dbReference type="NCBI Taxonomy" id="207559"/>
    <lineage>
        <taxon>Bacteria</taxon>
        <taxon>Pseudomonadati</taxon>
        <taxon>Thermodesulfobacteriota</taxon>
        <taxon>Desulfovibrionia</taxon>
        <taxon>Desulfovibrionales</taxon>
        <taxon>Desulfovibrionaceae</taxon>
        <taxon>Oleidesulfovibrio</taxon>
    </lineage>
</organism>
<evidence type="ECO:0000256" key="7">
    <source>
        <dbReference type="SAM" id="Phobius"/>
    </source>
</evidence>
<dbReference type="SMART" id="SM00382">
    <property type="entry name" value="AAA"/>
    <property type="match status" value="1"/>
</dbReference>
<keyword evidence="6 7" id="KW-0472">Membrane</keyword>
<dbReference type="EMBL" id="CP000112">
    <property type="protein sequence ID" value="ABB40476.1"/>
    <property type="molecule type" value="Genomic_DNA"/>
</dbReference>
<dbReference type="Gene3D" id="3.40.50.300">
    <property type="entry name" value="P-loop containing nucleotide triphosphate hydrolases"/>
    <property type="match status" value="1"/>
</dbReference>
<dbReference type="AlphaFoldDB" id="Q30V20"/>
<evidence type="ECO:0000256" key="1">
    <source>
        <dbReference type="ARBA" id="ARBA00004651"/>
    </source>
</evidence>
<evidence type="ECO:0000256" key="3">
    <source>
        <dbReference type="ARBA" id="ARBA00022741"/>
    </source>
</evidence>
<keyword evidence="11" id="KW-1185">Reference proteome</keyword>
<dbReference type="InterPro" id="IPR011527">
    <property type="entry name" value="ABC1_TM_dom"/>
</dbReference>
<evidence type="ECO:0000256" key="5">
    <source>
        <dbReference type="ARBA" id="ARBA00022989"/>
    </source>
</evidence>
<dbReference type="InterPro" id="IPR003593">
    <property type="entry name" value="AAA+_ATPase"/>
</dbReference>
<keyword evidence="3" id="KW-0547">Nucleotide-binding</keyword>
<dbReference type="GO" id="GO:0016887">
    <property type="term" value="F:ATP hydrolysis activity"/>
    <property type="evidence" value="ECO:0007669"/>
    <property type="project" value="InterPro"/>
</dbReference>
<dbReference type="HOGENOM" id="CLU_000604_84_3_7"/>
<dbReference type="GO" id="GO:0005524">
    <property type="term" value="F:ATP binding"/>
    <property type="evidence" value="ECO:0007669"/>
    <property type="project" value="UniProtKB-KW"/>
</dbReference>
<gene>
    <name evidence="10" type="ordered locus">Dde_3683</name>
</gene>
<dbReference type="eggNOG" id="COG1132">
    <property type="taxonomic scope" value="Bacteria"/>
</dbReference>
<dbReference type="PANTHER" id="PTHR24221:SF654">
    <property type="entry name" value="ATP-BINDING CASSETTE SUB-FAMILY B MEMBER 6"/>
    <property type="match status" value="1"/>
</dbReference>
<dbReference type="InterPro" id="IPR003439">
    <property type="entry name" value="ABC_transporter-like_ATP-bd"/>
</dbReference>
<evidence type="ECO:0000256" key="4">
    <source>
        <dbReference type="ARBA" id="ARBA00022840"/>
    </source>
</evidence>
<reference evidence="10 11" key="1">
    <citation type="journal article" date="2011" name="J. Bacteriol.">
        <title>Complete genome sequence and updated annotation of Desulfovibrio alaskensis G20.</title>
        <authorList>
            <person name="Hauser L.J."/>
            <person name="Land M.L."/>
            <person name="Brown S.D."/>
            <person name="Larimer F."/>
            <person name="Keller K.L."/>
            <person name="Rapp-Giles B.J."/>
            <person name="Price M.N."/>
            <person name="Lin M."/>
            <person name="Bruce D.C."/>
            <person name="Detter J.C."/>
            <person name="Tapia R."/>
            <person name="Han C.S."/>
            <person name="Goodwin L.A."/>
            <person name="Cheng J.F."/>
            <person name="Pitluck S."/>
            <person name="Copeland A."/>
            <person name="Lucas S."/>
            <person name="Nolan M."/>
            <person name="Lapidus A.L."/>
            <person name="Palumbo A.V."/>
            <person name="Wall J.D."/>
        </authorList>
    </citation>
    <scope>NUCLEOTIDE SEQUENCE [LARGE SCALE GENOMIC DNA]</scope>
    <source>
        <strain evidence="11">ATCC BAA 1058 / DSM 17464 / G20</strain>
    </source>
</reference>
<evidence type="ECO:0000313" key="10">
    <source>
        <dbReference type="EMBL" id="ABB40476.1"/>
    </source>
</evidence>
<dbReference type="GO" id="GO:0034040">
    <property type="term" value="F:ATPase-coupled lipid transmembrane transporter activity"/>
    <property type="evidence" value="ECO:0007669"/>
    <property type="project" value="TreeGrafter"/>
</dbReference>
<dbReference type="RefSeq" id="WP_011369346.1">
    <property type="nucleotide sequence ID" value="NC_007519.1"/>
</dbReference>
<dbReference type="STRING" id="207559.Dde_3683"/>
<accession>Q30V20</accession>
<feature type="domain" description="ABC transporter" evidence="8">
    <location>
        <begin position="363"/>
        <end position="599"/>
    </location>
</feature>
<keyword evidence="5 7" id="KW-1133">Transmembrane helix</keyword>
<feature type="transmembrane region" description="Helical" evidence="7">
    <location>
        <begin position="168"/>
        <end position="201"/>
    </location>
</feature>